<protein>
    <submittedName>
        <fullName evidence="1">Uncharacterized protein</fullName>
    </submittedName>
</protein>
<accession>A0ACB9ZA38</accession>
<dbReference type="Proteomes" id="UP001497700">
    <property type="component" value="Unassembled WGS sequence"/>
</dbReference>
<gene>
    <name evidence="1" type="ORF">F4820DRAFT_101192</name>
</gene>
<evidence type="ECO:0000313" key="2">
    <source>
        <dbReference type="Proteomes" id="UP001497700"/>
    </source>
</evidence>
<proteinExistence type="predicted"/>
<comment type="caution">
    <text evidence="1">The sequence shown here is derived from an EMBL/GenBank/DDBJ whole genome shotgun (WGS) entry which is preliminary data.</text>
</comment>
<organism evidence="1 2">
    <name type="scientific">Hypoxylon rubiginosum</name>
    <dbReference type="NCBI Taxonomy" id="110542"/>
    <lineage>
        <taxon>Eukaryota</taxon>
        <taxon>Fungi</taxon>
        <taxon>Dikarya</taxon>
        <taxon>Ascomycota</taxon>
        <taxon>Pezizomycotina</taxon>
        <taxon>Sordariomycetes</taxon>
        <taxon>Xylariomycetidae</taxon>
        <taxon>Xylariales</taxon>
        <taxon>Hypoxylaceae</taxon>
        <taxon>Hypoxylon</taxon>
    </lineage>
</organism>
<evidence type="ECO:0000313" key="1">
    <source>
        <dbReference type="EMBL" id="KAI4868660.1"/>
    </source>
</evidence>
<reference evidence="1 2" key="1">
    <citation type="journal article" date="2022" name="New Phytol.">
        <title>Ecological generalism drives hyperdiversity of secondary metabolite gene clusters in xylarialean endophytes.</title>
        <authorList>
            <person name="Franco M.E.E."/>
            <person name="Wisecaver J.H."/>
            <person name="Arnold A.E."/>
            <person name="Ju Y.M."/>
            <person name="Slot J.C."/>
            <person name="Ahrendt S."/>
            <person name="Moore L.P."/>
            <person name="Eastman K.E."/>
            <person name="Scott K."/>
            <person name="Konkel Z."/>
            <person name="Mondo S.J."/>
            <person name="Kuo A."/>
            <person name="Hayes R.D."/>
            <person name="Haridas S."/>
            <person name="Andreopoulos B."/>
            <person name="Riley R."/>
            <person name="LaButti K."/>
            <person name="Pangilinan J."/>
            <person name="Lipzen A."/>
            <person name="Amirebrahimi M."/>
            <person name="Yan J."/>
            <person name="Adam C."/>
            <person name="Keymanesh K."/>
            <person name="Ng V."/>
            <person name="Louie K."/>
            <person name="Northen T."/>
            <person name="Drula E."/>
            <person name="Henrissat B."/>
            <person name="Hsieh H.M."/>
            <person name="Youens-Clark K."/>
            <person name="Lutzoni F."/>
            <person name="Miadlikowska J."/>
            <person name="Eastwood D.C."/>
            <person name="Hamelin R.C."/>
            <person name="Grigoriev I.V."/>
            <person name="U'Ren J.M."/>
        </authorList>
    </citation>
    <scope>NUCLEOTIDE SEQUENCE [LARGE SCALE GENOMIC DNA]</scope>
    <source>
        <strain evidence="1 2">CBS 119005</strain>
    </source>
</reference>
<dbReference type="EMBL" id="MU393436">
    <property type="protein sequence ID" value="KAI4868660.1"/>
    <property type="molecule type" value="Genomic_DNA"/>
</dbReference>
<keyword evidence="2" id="KW-1185">Reference proteome</keyword>
<name>A0ACB9ZA38_9PEZI</name>
<sequence length="389" mass="42772">MVSFVAAALRLIFKRKPEEGRIDEEQGHGAENAASVTGFGSNTVTSTLGVNTTYIPNGHRSYRVTEEDPLVLFRLMVGISTSPYLGYSQSSPVGTRPAANIGIYSRVVYAEQKAKDSFKVFSILINACYFLQIVVAASITAMGAAGVSHGAVTAFGAINTIIAGLLTFLKGSGLPGRLKYYGNEWKKIREFIEQRERDFSRAGCTLDVFEVVAAVDRMYNNTKQEIEMNTPDNYTSVTGNMRFKNGSSEKVAGVDVSKLDGLVQKLASGLENKAQDMTHRIQDQGKEVGRDLRGLQKTTVETVEDKSAELNREARERTAQAAQVVDESQRLAMDGRDRIEQAGVQAARNIDDTHRTTIGEMRSAASEQMRRVADSLGHHHDSRHEEDKK</sequence>